<feature type="chain" id="PRO_5043821113" evidence="2">
    <location>
        <begin position="25"/>
        <end position="114"/>
    </location>
</feature>
<reference evidence="3" key="1">
    <citation type="submission" date="2022-12" db="EMBL/GenBank/DDBJ databases">
        <title>Chromosome-level genome assembly of the bean flower thrips Megalurothrips usitatus.</title>
        <authorList>
            <person name="Ma L."/>
            <person name="Liu Q."/>
            <person name="Li H."/>
            <person name="Cai W."/>
        </authorList>
    </citation>
    <scope>NUCLEOTIDE SEQUENCE</scope>
    <source>
        <strain evidence="3">Cailab_2022a</strain>
    </source>
</reference>
<comment type="caution">
    <text evidence="3">The sequence shown here is derived from an EMBL/GenBank/DDBJ whole genome shotgun (WGS) entry which is preliminary data.</text>
</comment>
<evidence type="ECO:0000256" key="1">
    <source>
        <dbReference type="SAM" id="MobiDB-lite"/>
    </source>
</evidence>
<keyword evidence="2" id="KW-0732">Signal</keyword>
<keyword evidence="4" id="KW-1185">Reference proteome</keyword>
<name>A0AAV7XFW7_9NEOP</name>
<organism evidence="3 4">
    <name type="scientific">Megalurothrips usitatus</name>
    <name type="common">bean blossom thrips</name>
    <dbReference type="NCBI Taxonomy" id="439358"/>
    <lineage>
        <taxon>Eukaryota</taxon>
        <taxon>Metazoa</taxon>
        <taxon>Ecdysozoa</taxon>
        <taxon>Arthropoda</taxon>
        <taxon>Hexapoda</taxon>
        <taxon>Insecta</taxon>
        <taxon>Pterygota</taxon>
        <taxon>Neoptera</taxon>
        <taxon>Paraneoptera</taxon>
        <taxon>Thysanoptera</taxon>
        <taxon>Terebrantia</taxon>
        <taxon>Thripoidea</taxon>
        <taxon>Thripidae</taxon>
        <taxon>Megalurothrips</taxon>
    </lineage>
</organism>
<protein>
    <submittedName>
        <fullName evidence="3">Uncharacterized protein</fullName>
    </submittedName>
</protein>
<accession>A0AAV7XFW7</accession>
<evidence type="ECO:0000313" key="3">
    <source>
        <dbReference type="EMBL" id="KAJ1524228.1"/>
    </source>
</evidence>
<proteinExistence type="predicted"/>
<feature type="signal peptide" evidence="2">
    <location>
        <begin position="1"/>
        <end position="24"/>
    </location>
</feature>
<gene>
    <name evidence="3" type="ORF">ONE63_010746</name>
</gene>
<dbReference type="Proteomes" id="UP001075354">
    <property type="component" value="Chromosome 9"/>
</dbReference>
<evidence type="ECO:0000256" key="2">
    <source>
        <dbReference type="SAM" id="SignalP"/>
    </source>
</evidence>
<dbReference type="EMBL" id="JAPTSV010000009">
    <property type="protein sequence ID" value="KAJ1524228.1"/>
    <property type="molecule type" value="Genomic_DNA"/>
</dbReference>
<sequence>MASSLARMCGAVLGCALVLALAAAHPHPHPQGAYDCPYPQGGDYEDDDDYNGGDLGGGGGGLGLRMGGDSGYAQGPNAFSSYSGYGGGNIGGYGGGHADPSGRSASSFGVGYGR</sequence>
<dbReference type="AlphaFoldDB" id="A0AAV7XFW7"/>
<feature type="region of interest" description="Disordered" evidence="1">
    <location>
        <begin position="26"/>
        <end position="56"/>
    </location>
</feature>
<evidence type="ECO:0000313" key="4">
    <source>
        <dbReference type="Proteomes" id="UP001075354"/>
    </source>
</evidence>